<feature type="region of interest" description="Disordered" evidence="1">
    <location>
        <begin position="390"/>
        <end position="417"/>
    </location>
</feature>
<dbReference type="Proteomes" id="UP000237271">
    <property type="component" value="Unassembled WGS sequence"/>
</dbReference>
<gene>
    <name evidence="4" type="ORF">PHPALM_20034</name>
</gene>
<dbReference type="OrthoDB" id="422839at2759"/>
<dbReference type="EMBL" id="NCKW01011104">
    <property type="protein sequence ID" value="POM64435.1"/>
    <property type="molecule type" value="Genomic_DNA"/>
</dbReference>
<keyword evidence="5" id="KW-1185">Reference proteome</keyword>
<dbReference type="InterPro" id="IPR013103">
    <property type="entry name" value="RVT_2"/>
</dbReference>
<feature type="region of interest" description="Disordered" evidence="1">
    <location>
        <begin position="47"/>
        <end position="152"/>
    </location>
</feature>
<proteinExistence type="predicted"/>
<dbReference type="SUPFAM" id="SSF56672">
    <property type="entry name" value="DNA/RNA polymerases"/>
    <property type="match status" value="1"/>
</dbReference>
<name>A0A2P4XFV8_9STRA</name>
<feature type="domain" description="Retroviral polymerase SH3-like" evidence="3">
    <location>
        <begin position="638"/>
        <end position="696"/>
    </location>
</feature>
<feature type="compositionally biased region" description="Pro residues" evidence="1">
    <location>
        <begin position="68"/>
        <end position="80"/>
    </location>
</feature>
<dbReference type="InterPro" id="IPR057670">
    <property type="entry name" value="SH3_retrovirus"/>
</dbReference>
<dbReference type="InterPro" id="IPR043502">
    <property type="entry name" value="DNA/RNA_pol_sf"/>
</dbReference>
<comment type="caution">
    <text evidence="4">The sequence shown here is derived from an EMBL/GenBank/DDBJ whole genome shotgun (WGS) entry which is preliminary data.</text>
</comment>
<feature type="domain" description="Reverse transcriptase Ty1/copia-type" evidence="2">
    <location>
        <begin position="818"/>
        <end position="1063"/>
    </location>
</feature>
<dbReference type="CDD" id="cd09272">
    <property type="entry name" value="RNase_HI_RT_Ty1"/>
    <property type="match status" value="1"/>
</dbReference>
<protein>
    <submittedName>
        <fullName evidence="4">Polyprotein</fullName>
    </submittedName>
</protein>
<dbReference type="PANTHER" id="PTHR11439">
    <property type="entry name" value="GAG-POL-RELATED RETROTRANSPOSON"/>
    <property type="match status" value="1"/>
</dbReference>
<dbReference type="PANTHER" id="PTHR11439:SF463">
    <property type="entry name" value="REVERSE TRANSCRIPTASE TY1_COPIA-TYPE DOMAIN-CONTAINING PROTEIN"/>
    <property type="match status" value="1"/>
</dbReference>
<accession>A0A2P4XFV8</accession>
<sequence>MASQVISPTLRRTGEDFPRLYGSNFPVWNARIRAALNGQGLFGFIDQEDYDGDSDNSAANTDDEDPNPPKLKPYHPPSPSPSDVLLLDTVTLSLGGSADDGDQADAAAQPKAGHASSDAPSDSSSGNSSDATGEESKATTPSSKAPPVVKSFTETKRDKEICRSLLRAQAKNARAKLRVAKKRAARKPRCMSAFALFQKLRDRYEGSTTHRDPYYINHNLITIKYEEGTDLMELFLTFERALKAAAEATGIVMTYEQRSLCLYHAMPSSWKPDLGIWNGSKIFIPYTDLKTNIERKVMDDYAKHKYTIAKGSPESIVTTSETALQVILNTPHGRDEPPRSRRNTSCTYCQRPNHVIRDWRVLQKHLRTGTVKEGTVLLANFAIIERKPRDDSNSFPIKQKRSQHRSDDRQRQAPRHDNNFKALNIYERFCNPVNFSDLQREFNSRGREAELIAYAAVIIPDIGLSATFPDPMTPLGRLIRDALAMLLTKRLGSKRFVPTPASSWSAASTSYPSVALVVDTTGTTRLMEFRDVLYVLDMKFNLLSIAQVLKMGIRLVFSSTRCIFFVGTGYKIHVELASYMNALLIDGDLPRQLWGEWCQYVTHLINVTTCSVLPTGVTPYELWHGKKASLTYIKVFGCAAFALTPEPHHNKLEVRSKLCMFVDLPQNKKGHRLLSTTENRIIYSRDVMFKEDTFPNLAFLERATPDPLSTSLPVQKELLLPLNALLKRSQASLVAFGADVCSPSVKKVKTEDTLAIYSKALLLSEPIDLEEEHTLHHIIVSLLAVRYDPGPKIYKESSPLASDWHAAALSEYESLMKNQTWTLVPRPHNHKVLQRQWVFIRKRDATGRVVRFKARLVVKGFQPNYGIDYTEIFSPVVRMEVLRLLLTLAAILDYDIEQMDVKIAFLNGSLDVAIFMEQPEGFASKDHPDLVGSLGKSLYGVNQAPRVWYHTFAKYLERLGFIRLVKDRCMFCKVIFNAPCYTSVYVDDLSIISPSKQVVALVKPALSSEFHMTDLGGVSYLLGWTIERNRADRSIFVHQTSYATKVLDRFSMLESHPKSTPIAQKLVADCPTDDETKTIMTNKPYREAVGSFVYLVTGTRPGLAFFIREISQYLDNPGRPHWKTVKHGLHYLNGTKDFGITLGGEENLELLQSDKYLMAYTVSDYAACQDTRRCIGGYINMLCNSPISCVSRRHNTVVLSTMEADYIALWFCIAALLKTTAKRTRYESSKSTLIVEDNQSCVKICNNPELHGRSKHIDIKYFFVQEKVANKEFTISYCNTNAMCADIVTNL</sequence>
<reference evidence="4 5" key="1">
    <citation type="journal article" date="2017" name="Genome Biol. Evol.">
        <title>Phytophthora megakarya and P. palmivora, closely related causal agents of cacao black pod rot, underwent increases in genome sizes and gene numbers by different mechanisms.</title>
        <authorList>
            <person name="Ali S.S."/>
            <person name="Shao J."/>
            <person name="Lary D.J."/>
            <person name="Kronmiller B."/>
            <person name="Shen D."/>
            <person name="Strem M.D."/>
            <person name="Amoako-Attah I."/>
            <person name="Akrofi A.Y."/>
            <person name="Begoude B.A."/>
            <person name="Ten Hoopen G.M."/>
            <person name="Coulibaly K."/>
            <person name="Kebe B.I."/>
            <person name="Melnick R.L."/>
            <person name="Guiltinan M.J."/>
            <person name="Tyler B.M."/>
            <person name="Meinhardt L.W."/>
            <person name="Bailey B.A."/>
        </authorList>
    </citation>
    <scope>NUCLEOTIDE SEQUENCE [LARGE SCALE GENOMIC DNA]</scope>
    <source>
        <strain evidence="5">sbr112.9</strain>
    </source>
</reference>
<evidence type="ECO:0000313" key="5">
    <source>
        <dbReference type="Proteomes" id="UP000237271"/>
    </source>
</evidence>
<evidence type="ECO:0000259" key="3">
    <source>
        <dbReference type="Pfam" id="PF25597"/>
    </source>
</evidence>
<feature type="compositionally biased region" description="Low complexity" evidence="1">
    <location>
        <begin position="81"/>
        <end position="97"/>
    </location>
</feature>
<dbReference type="Pfam" id="PF25597">
    <property type="entry name" value="SH3_retrovirus"/>
    <property type="match status" value="1"/>
</dbReference>
<organism evidence="4 5">
    <name type="scientific">Phytophthora palmivora</name>
    <dbReference type="NCBI Taxonomy" id="4796"/>
    <lineage>
        <taxon>Eukaryota</taxon>
        <taxon>Sar</taxon>
        <taxon>Stramenopiles</taxon>
        <taxon>Oomycota</taxon>
        <taxon>Peronosporomycetes</taxon>
        <taxon>Peronosporales</taxon>
        <taxon>Peronosporaceae</taxon>
        <taxon>Phytophthora</taxon>
    </lineage>
</organism>
<feature type="compositionally biased region" description="Basic and acidic residues" evidence="1">
    <location>
        <begin position="404"/>
        <end position="417"/>
    </location>
</feature>
<feature type="compositionally biased region" description="Low complexity" evidence="1">
    <location>
        <begin position="104"/>
        <end position="131"/>
    </location>
</feature>
<dbReference type="Pfam" id="PF07727">
    <property type="entry name" value="RVT_2"/>
    <property type="match status" value="1"/>
</dbReference>
<evidence type="ECO:0000313" key="4">
    <source>
        <dbReference type="EMBL" id="POM64435.1"/>
    </source>
</evidence>
<evidence type="ECO:0000259" key="2">
    <source>
        <dbReference type="Pfam" id="PF07727"/>
    </source>
</evidence>
<evidence type="ECO:0000256" key="1">
    <source>
        <dbReference type="SAM" id="MobiDB-lite"/>
    </source>
</evidence>